<feature type="domain" description="Cytosolic fatty-acid binding proteins" evidence="4">
    <location>
        <begin position="7"/>
        <end position="24"/>
    </location>
</feature>
<dbReference type="InterPro" id="IPR031259">
    <property type="entry name" value="ILBP"/>
</dbReference>
<dbReference type="eggNOG" id="KOG4015">
    <property type="taxonomic scope" value="Eukaryota"/>
</dbReference>
<evidence type="ECO:0000313" key="5">
    <source>
        <dbReference type="EMBL" id="EGW00468.1"/>
    </source>
</evidence>
<dbReference type="CDD" id="cd19463">
    <property type="entry name" value="CRBP2"/>
    <property type="match status" value="1"/>
</dbReference>
<dbReference type="Gene3D" id="2.40.128.20">
    <property type="match status" value="2"/>
</dbReference>
<dbReference type="SUPFAM" id="SSF50814">
    <property type="entry name" value="Lipocalins"/>
    <property type="match status" value="2"/>
</dbReference>
<dbReference type="InterPro" id="IPR000566">
    <property type="entry name" value="Lipocln_cytosolic_FA-bd_dom"/>
</dbReference>
<name>G3GSW4_CRIGR</name>
<dbReference type="STRING" id="10029.G3GSW4"/>
<dbReference type="InterPro" id="IPR000463">
    <property type="entry name" value="Fatty_acid-bd"/>
</dbReference>
<evidence type="ECO:0000259" key="4">
    <source>
        <dbReference type="PROSITE" id="PS00214"/>
    </source>
</evidence>
<dbReference type="GO" id="GO:0008289">
    <property type="term" value="F:lipid binding"/>
    <property type="evidence" value="ECO:0007669"/>
    <property type="project" value="InterPro"/>
</dbReference>
<dbReference type="PRINTS" id="PR00178">
    <property type="entry name" value="FATTYACIDBP"/>
</dbReference>
<protein>
    <submittedName>
        <fullName evidence="5">Retinol-binding protein 2</fullName>
    </submittedName>
</protein>
<comment type="similarity">
    <text evidence="1 3">Belongs to the calycin superfamily. Fatty-acid binding protein (FABP) family.</text>
</comment>
<dbReference type="InParanoid" id="G3GSW4"/>
<dbReference type="PROSITE" id="PS00214">
    <property type="entry name" value="FABP"/>
    <property type="match status" value="2"/>
</dbReference>
<reference evidence="6" key="1">
    <citation type="journal article" date="2011" name="Nat. Biotechnol.">
        <title>The genomic sequence of the Chinese hamster ovary (CHO)-K1 cell line.</title>
        <authorList>
            <person name="Xu X."/>
            <person name="Nagarajan H."/>
            <person name="Lewis N.E."/>
            <person name="Pan S."/>
            <person name="Cai Z."/>
            <person name="Liu X."/>
            <person name="Chen W."/>
            <person name="Xie M."/>
            <person name="Wang W."/>
            <person name="Hammond S."/>
            <person name="Andersen M.R."/>
            <person name="Neff N."/>
            <person name="Passarelli B."/>
            <person name="Koh W."/>
            <person name="Fan H.C."/>
            <person name="Wang J."/>
            <person name="Gui Y."/>
            <person name="Lee K.H."/>
            <person name="Betenbaugh M.J."/>
            <person name="Quake S.R."/>
            <person name="Famili I."/>
            <person name="Palsson B.O."/>
            <person name="Wang J."/>
        </authorList>
    </citation>
    <scope>NUCLEOTIDE SEQUENCE [LARGE SCALE GENOMIC DNA]</scope>
    <source>
        <strain evidence="6">CHO K1 cell line</strain>
    </source>
</reference>
<dbReference type="AlphaFoldDB" id="G3GSW4"/>
<evidence type="ECO:0000256" key="1">
    <source>
        <dbReference type="ARBA" id="ARBA00008390"/>
    </source>
</evidence>
<dbReference type="FunFam" id="2.40.128.20:FF:000001">
    <property type="entry name" value="Fatty acid-binding protein, adipocyte"/>
    <property type="match status" value="2"/>
</dbReference>
<organism evidence="5 6">
    <name type="scientific">Cricetulus griseus</name>
    <name type="common">Chinese hamster</name>
    <name type="synonym">Cricetulus barabensis griseus</name>
    <dbReference type="NCBI Taxonomy" id="10029"/>
    <lineage>
        <taxon>Eukaryota</taxon>
        <taxon>Metazoa</taxon>
        <taxon>Chordata</taxon>
        <taxon>Craniata</taxon>
        <taxon>Vertebrata</taxon>
        <taxon>Euteleostomi</taxon>
        <taxon>Mammalia</taxon>
        <taxon>Eutheria</taxon>
        <taxon>Euarchontoglires</taxon>
        <taxon>Glires</taxon>
        <taxon>Rodentia</taxon>
        <taxon>Myomorpha</taxon>
        <taxon>Muroidea</taxon>
        <taxon>Cricetidae</taxon>
        <taxon>Cricetinae</taxon>
        <taxon>Cricetulus</taxon>
    </lineage>
</organism>
<evidence type="ECO:0000256" key="3">
    <source>
        <dbReference type="RuleBase" id="RU003696"/>
    </source>
</evidence>
<gene>
    <name evidence="5" type="ORF">I79_000736</name>
</gene>
<dbReference type="PANTHER" id="PTHR11955">
    <property type="entry name" value="FATTY ACID BINDING PROTEIN"/>
    <property type="match status" value="1"/>
</dbReference>
<accession>G3GSW4</accession>
<evidence type="ECO:0000256" key="2">
    <source>
        <dbReference type="ARBA" id="ARBA00022448"/>
    </source>
</evidence>
<sequence length="284" mass="32745">MPVDFNGYWKMLSNENFEEYLRALDVNVALRKIANLLKPDKEIVQDGDHMIIRTLSTFRNYIMDFQVGKEFEEDLTGIDDRKCMTTVSWDGDKLQCVQKGEKEGRGWTQWIEGDELHLARQTIKQFSSTVSLKPAPSQSSNACTKPEATIMTKDQNGTWEMESNENFDGYMKALGIDFATRKVALCLTQTKIITQDGDNFKTKTNSTFRNYDLDFTVGVEFDEHTKGLDNRHVKTLVTWEGNTLVCVQKGEKENRGWKQWVEGDKLYLELTCGDQVCRQVFKKK</sequence>
<keyword evidence="2 3" id="KW-0813">Transport</keyword>
<dbReference type="InterPro" id="IPR012674">
    <property type="entry name" value="Calycin"/>
</dbReference>
<dbReference type="PaxDb" id="10029-XP_007619434.1"/>
<evidence type="ECO:0000313" key="6">
    <source>
        <dbReference type="Proteomes" id="UP000001075"/>
    </source>
</evidence>
<dbReference type="Pfam" id="PF00061">
    <property type="entry name" value="Lipocalin"/>
    <property type="match status" value="2"/>
</dbReference>
<dbReference type="EMBL" id="JH000015">
    <property type="protein sequence ID" value="EGW00468.1"/>
    <property type="molecule type" value="Genomic_DNA"/>
</dbReference>
<proteinExistence type="inferred from homology"/>
<feature type="domain" description="Cytosolic fatty-acid binding proteins" evidence="4">
    <location>
        <begin position="157"/>
        <end position="174"/>
    </location>
</feature>
<dbReference type="Proteomes" id="UP000001075">
    <property type="component" value="Unassembled WGS sequence"/>
</dbReference>